<dbReference type="Proteomes" id="UP000290261">
    <property type="component" value="Unassembled WGS sequence"/>
</dbReference>
<organism evidence="2 3">
    <name type="scientific">Flagellimonas olearia</name>
    <dbReference type="NCBI Taxonomy" id="552546"/>
    <lineage>
        <taxon>Bacteria</taxon>
        <taxon>Pseudomonadati</taxon>
        <taxon>Bacteroidota</taxon>
        <taxon>Flavobacteriia</taxon>
        <taxon>Flavobacteriales</taxon>
        <taxon>Flavobacteriaceae</taxon>
        <taxon>Flagellimonas</taxon>
    </lineage>
</organism>
<dbReference type="CDD" id="cd07344">
    <property type="entry name" value="M48_yhfN_like"/>
    <property type="match status" value="1"/>
</dbReference>
<dbReference type="RefSeq" id="WP_129653430.1">
    <property type="nucleotide sequence ID" value="NZ_ML142908.1"/>
</dbReference>
<dbReference type="AlphaFoldDB" id="A0A444VM51"/>
<evidence type="ECO:0000313" key="2">
    <source>
        <dbReference type="EMBL" id="RYC51867.1"/>
    </source>
</evidence>
<accession>A0A444VM51</accession>
<comment type="caution">
    <text evidence="2">The sequence shown here is derived from an EMBL/GenBank/DDBJ whole genome shotgun (WGS) entry which is preliminary data.</text>
</comment>
<proteinExistence type="predicted"/>
<dbReference type="EMBL" id="JJMP01000003">
    <property type="protein sequence ID" value="RYC51867.1"/>
    <property type="molecule type" value="Genomic_DNA"/>
</dbReference>
<dbReference type="InterPro" id="IPR002725">
    <property type="entry name" value="YgjP-like_metallopeptidase"/>
</dbReference>
<gene>
    <name evidence="2" type="ORF">DN53_08235</name>
</gene>
<dbReference type="Pfam" id="PF01863">
    <property type="entry name" value="YgjP-like"/>
    <property type="match status" value="1"/>
</dbReference>
<dbReference type="InterPro" id="IPR053136">
    <property type="entry name" value="UTP_pyrophosphatase-like"/>
</dbReference>
<sequence length="234" mass="27865">MRDEIQYGTTLIVYDLEFSQRKTLGIKVYPDKSVRVTAPKDSDLLKVRDKVRKKAAWIVRQQDFFLSFQPITPPRRFVNGETHLYLGKQYRLKLHESKKAAVKLSGGYLQVYCQNPENKKTVEELIKGWYKDKAEIHFKELFEEQRPLAKSLFDGDAILAYRWMKKRWGSCDKDGKIHLNLELIKTSKKCIEYVIIHELCHLKYLNHSSAFYELLEKVYPDWKETKDKLERWMV</sequence>
<evidence type="ECO:0000313" key="3">
    <source>
        <dbReference type="Proteomes" id="UP000290261"/>
    </source>
</evidence>
<evidence type="ECO:0000259" key="1">
    <source>
        <dbReference type="Pfam" id="PF01863"/>
    </source>
</evidence>
<dbReference type="PANTHER" id="PTHR30399:SF1">
    <property type="entry name" value="UTP PYROPHOSPHATASE"/>
    <property type="match status" value="1"/>
</dbReference>
<dbReference type="PANTHER" id="PTHR30399">
    <property type="entry name" value="UNCHARACTERIZED PROTEIN YGJP"/>
    <property type="match status" value="1"/>
</dbReference>
<feature type="domain" description="YgjP-like metallopeptidase" evidence="1">
    <location>
        <begin position="22"/>
        <end position="231"/>
    </location>
</feature>
<keyword evidence="3" id="KW-1185">Reference proteome</keyword>
<name>A0A444VM51_9FLAO</name>
<dbReference type="Gene3D" id="3.30.2010.10">
    <property type="entry name" value="Metalloproteases ('zincins'), catalytic domain"/>
    <property type="match status" value="1"/>
</dbReference>
<reference evidence="2 3" key="1">
    <citation type="submission" date="2014-04" db="EMBL/GenBank/DDBJ databases">
        <title>Whole genome of Muricauda olearia.</title>
        <authorList>
            <person name="Zhang X.-H."/>
            <person name="Tang K."/>
        </authorList>
    </citation>
    <scope>NUCLEOTIDE SEQUENCE [LARGE SCALE GENOMIC DNA]</scope>
    <source>
        <strain evidence="2 3">Th120</strain>
    </source>
</reference>
<protein>
    <recommendedName>
        <fullName evidence="1">YgjP-like metallopeptidase domain-containing protein</fullName>
    </recommendedName>
</protein>